<sequence>MRGERIFAGLVVGLLLGLFGYLPLVLLWQHFADVPQPQLYPNRSFTSFGPNPPPLTYWISWAAPAAVFVILGLMTIPSRTGRQFALPLVLAFLSVAAMVAWFWISMELFFSPD</sequence>
<accession>A0A1X0LU29</accession>
<dbReference type="AlphaFoldDB" id="A0A1X0LU29"/>
<dbReference type="Proteomes" id="UP000230886">
    <property type="component" value="Unassembled WGS sequence"/>
</dbReference>
<comment type="caution">
    <text evidence="1">The sequence shown here is derived from an EMBL/GenBank/DDBJ whole genome shotgun (WGS) entry which is preliminary data.</text>
</comment>
<dbReference type="EMBL" id="NOVD01000022">
    <property type="protein sequence ID" value="PCK24898.1"/>
    <property type="molecule type" value="Genomic_DNA"/>
</dbReference>
<evidence type="ECO:0000313" key="1">
    <source>
        <dbReference type="EMBL" id="PCK24898.1"/>
    </source>
</evidence>
<reference evidence="1 2" key="1">
    <citation type="submission" date="2017-07" db="EMBL/GenBank/DDBJ databases">
        <title>Draft sequence of Rhodococcus enclensis 23b-28.</title>
        <authorList>
            <person name="Besaury L."/>
            <person name="Sancelme M."/>
            <person name="Amato P."/>
            <person name="Lallement A."/>
            <person name="Delort A.-M."/>
        </authorList>
    </citation>
    <scope>NUCLEOTIDE SEQUENCE [LARGE SCALE GENOMIC DNA]</scope>
    <source>
        <strain evidence="1 2">23b-28</strain>
    </source>
</reference>
<evidence type="ECO:0000313" key="2">
    <source>
        <dbReference type="Proteomes" id="UP000230886"/>
    </source>
</evidence>
<protein>
    <submittedName>
        <fullName evidence="1">Uncharacterized protein</fullName>
    </submittedName>
</protein>
<name>A0A1X0LU29_RHOSG</name>
<dbReference type="GeneID" id="93806257"/>
<accession>A0A2A5J5M4</accession>
<gene>
    <name evidence="1" type="ORF">CHR55_23250</name>
</gene>
<organism evidence="1 2">
    <name type="scientific">Rhodococcus qingshengii</name>
    <dbReference type="NCBI Taxonomy" id="334542"/>
    <lineage>
        <taxon>Bacteria</taxon>
        <taxon>Bacillati</taxon>
        <taxon>Actinomycetota</taxon>
        <taxon>Actinomycetes</taxon>
        <taxon>Mycobacteriales</taxon>
        <taxon>Nocardiaceae</taxon>
        <taxon>Rhodococcus</taxon>
        <taxon>Rhodococcus erythropolis group</taxon>
    </lineage>
</organism>
<proteinExistence type="predicted"/>
<dbReference type="KEGG" id="rqi:C1M55_16205"/>
<dbReference type="RefSeq" id="WP_042451032.1">
    <property type="nucleotide sequence ID" value="NZ_CP025959.1"/>
</dbReference>